<accession>A0ABV7N703</accession>
<dbReference type="SUPFAM" id="SSF81324">
    <property type="entry name" value="Voltage-gated potassium channels"/>
    <property type="match status" value="1"/>
</dbReference>
<feature type="transmembrane region" description="Helical" evidence="8">
    <location>
        <begin position="7"/>
        <end position="24"/>
    </location>
</feature>
<evidence type="ECO:0000256" key="6">
    <source>
        <dbReference type="ARBA" id="ARBA00023136"/>
    </source>
</evidence>
<evidence type="ECO:0000313" key="11">
    <source>
        <dbReference type="Proteomes" id="UP001595637"/>
    </source>
</evidence>
<dbReference type="PANTHER" id="PTHR11537">
    <property type="entry name" value="VOLTAGE-GATED POTASSIUM CHANNEL"/>
    <property type="match status" value="1"/>
</dbReference>
<protein>
    <submittedName>
        <fullName evidence="10">Ion channel</fullName>
    </submittedName>
</protein>
<dbReference type="RefSeq" id="WP_380656464.1">
    <property type="nucleotide sequence ID" value="NZ_JBHRVQ010000001.1"/>
</dbReference>
<dbReference type="InterPro" id="IPR028325">
    <property type="entry name" value="VG_K_chnl"/>
</dbReference>
<keyword evidence="6 8" id="KW-0472">Membrane</keyword>
<keyword evidence="5" id="KW-0406">Ion transport</keyword>
<feature type="transmembrane region" description="Helical" evidence="8">
    <location>
        <begin position="137"/>
        <end position="155"/>
    </location>
</feature>
<dbReference type="Proteomes" id="UP001595637">
    <property type="component" value="Unassembled WGS sequence"/>
</dbReference>
<feature type="transmembrane region" description="Helical" evidence="8">
    <location>
        <begin position="113"/>
        <end position="131"/>
    </location>
</feature>
<dbReference type="Gene3D" id="1.20.120.350">
    <property type="entry name" value="Voltage-gated potassium channels. Chain C"/>
    <property type="match status" value="1"/>
</dbReference>
<evidence type="ECO:0000256" key="4">
    <source>
        <dbReference type="ARBA" id="ARBA00022989"/>
    </source>
</evidence>
<evidence type="ECO:0000313" key="10">
    <source>
        <dbReference type="EMBL" id="MFC3389387.1"/>
    </source>
</evidence>
<keyword evidence="2" id="KW-0813">Transport</keyword>
<feature type="domain" description="Potassium channel" evidence="9">
    <location>
        <begin position="118"/>
        <end position="190"/>
    </location>
</feature>
<evidence type="ECO:0000256" key="7">
    <source>
        <dbReference type="ARBA" id="ARBA00023303"/>
    </source>
</evidence>
<gene>
    <name evidence="10" type="ORF">ACFOEO_12420</name>
</gene>
<keyword evidence="4 8" id="KW-1133">Transmembrane helix</keyword>
<reference evidence="11" key="1">
    <citation type="journal article" date="2019" name="Int. J. Syst. Evol. Microbiol.">
        <title>The Global Catalogue of Microorganisms (GCM) 10K type strain sequencing project: providing services to taxonomists for standard genome sequencing and annotation.</title>
        <authorList>
            <consortium name="The Broad Institute Genomics Platform"/>
            <consortium name="The Broad Institute Genome Sequencing Center for Infectious Disease"/>
            <person name="Wu L."/>
            <person name="Ma J."/>
        </authorList>
    </citation>
    <scope>NUCLEOTIDE SEQUENCE [LARGE SCALE GENOMIC DNA]</scope>
    <source>
        <strain evidence="11">CCM 7756</strain>
    </source>
</reference>
<dbReference type="InterPro" id="IPR013099">
    <property type="entry name" value="K_chnl_dom"/>
</dbReference>
<feature type="transmembrane region" description="Helical" evidence="8">
    <location>
        <begin position="167"/>
        <end position="191"/>
    </location>
</feature>
<evidence type="ECO:0000259" key="9">
    <source>
        <dbReference type="Pfam" id="PF07885"/>
    </source>
</evidence>
<sequence>MKRLTLVYELIMFTLAIISVSLIWSESQQFQYIDRIVWFIFLVDVSVRVISSDNKKEWFKNNYFDVIAIIPFDAIFQLARFARLFRVIRLVLIGRHFLAPLFGILRTNGLNKVIAVTFISLLVSAIPIRIFEPSIATYMDAIWWTIVTTTTVGYGDISPETVIGRIIAIYLMLVGIGLVGMITGSIATYFITEEDQDDTKEYIKNEVDKLGNLTNQEIDRLVRVIDTYRNN</sequence>
<evidence type="ECO:0000256" key="5">
    <source>
        <dbReference type="ARBA" id="ARBA00023065"/>
    </source>
</evidence>
<comment type="subcellular location">
    <subcellularLocation>
        <location evidence="1">Membrane</location>
        <topology evidence="1">Multi-pass membrane protein</topology>
    </subcellularLocation>
</comment>
<comment type="caution">
    <text evidence="10">The sequence shown here is derived from an EMBL/GenBank/DDBJ whole genome shotgun (WGS) entry which is preliminary data.</text>
</comment>
<dbReference type="Gene3D" id="1.10.287.70">
    <property type="match status" value="1"/>
</dbReference>
<evidence type="ECO:0000256" key="2">
    <source>
        <dbReference type="ARBA" id="ARBA00022448"/>
    </source>
</evidence>
<keyword evidence="7" id="KW-0407">Ion channel</keyword>
<organism evidence="10 11">
    <name type="scientific">Salinicoccus sesuvii</name>
    <dbReference type="NCBI Taxonomy" id="868281"/>
    <lineage>
        <taxon>Bacteria</taxon>
        <taxon>Bacillati</taxon>
        <taxon>Bacillota</taxon>
        <taxon>Bacilli</taxon>
        <taxon>Bacillales</taxon>
        <taxon>Staphylococcaceae</taxon>
        <taxon>Salinicoccus</taxon>
    </lineage>
</organism>
<dbReference type="InterPro" id="IPR027359">
    <property type="entry name" value="Volt_channel_dom_sf"/>
</dbReference>
<dbReference type="PANTHER" id="PTHR11537:SF254">
    <property type="entry name" value="POTASSIUM VOLTAGE-GATED CHANNEL PROTEIN SHAB"/>
    <property type="match status" value="1"/>
</dbReference>
<evidence type="ECO:0000256" key="1">
    <source>
        <dbReference type="ARBA" id="ARBA00004141"/>
    </source>
</evidence>
<name>A0ABV7N703_9STAP</name>
<evidence type="ECO:0000256" key="3">
    <source>
        <dbReference type="ARBA" id="ARBA00022692"/>
    </source>
</evidence>
<keyword evidence="11" id="KW-1185">Reference proteome</keyword>
<dbReference type="Pfam" id="PF07885">
    <property type="entry name" value="Ion_trans_2"/>
    <property type="match status" value="1"/>
</dbReference>
<proteinExistence type="predicted"/>
<dbReference type="EMBL" id="JBHRVQ010000001">
    <property type="protein sequence ID" value="MFC3389387.1"/>
    <property type="molecule type" value="Genomic_DNA"/>
</dbReference>
<evidence type="ECO:0000256" key="8">
    <source>
        <dbReference type="SAM" id="Phobius"/>
    </source>
</evidence>
<keyword evidence="3 8" id="KW-0812">Transmembrane</keyword>
<feature type="transmembrane region" description="Helical" evidence="8">
    <location>
        <begin position="36"/>
        <end position="51"/>
    </location>
</feature>